<feature type="domain" description="MobA-like NTP transferase" evidence="1">
    <location>
        <begin position="5"/>
        <end position="189"/>
    </location>
</feature>
<accession>A0A0L0KGH1</accession>
<dbReference type="OrthoDB" id="9803871at2"/>
<dbReference type="Proteomes" id="UP000037151">
    <property type="component" value="Unassembled WGS sequence"/>
</dbReference>
<reference evidence="3" key="1">
    <citation type="submission" date="2014-07" db="EMBL/GenBank/DDBJ databases">
        <title>Genome sequencing of plant-pathogenic Streptomyces species.</title>
        <authorList>
            <person name="Harrison J."/>
            <person name="Sapp M."/>
            <person name="Thwaites R."/>
            <person name="Studholme D.J."/>
        </authorList>
    </citation>
    <scope>NUCLEOTIDE SEQUENCE [LARGE SCALE GENOMIC DNA]</scope>
    <source>
        <strain evidence="3">NCPPB 4445</strain>
    </source>
</reference>
<proteinExistence type="predicted"/>
<dbReference type="AlphaFoldDB" id="A0A0L0KGH1"/>
<dbReference type="InterPro" id="IPR029044">
    <property type="entry name" value="Nucleotide-diphossugar_trans"/>
</dbReference>
<sequence length="299" mass="32173">MTECAIVLAAGENRRMGSVEGVSLPKSLLPIRQEDAPSAAALPGSAGEHTSFMSRHLELFRSIGVERTFVVVSPAGLPWFEPFGKDDGVELVVVDTPGEERTGSSVSMLAGLRAALAWRPQGARTLVTDADIVYERGVLDRIVAESAAGAGARLSVVKRVSGDSEEVRVYGLSADQPLLIGKGMTDAMTQGLSLLGESLGLIALDASTAKLAAEITEWIVGDPPERRPYGYSGRLSEHEEVWQYLFTLGVLELTEFPGSLLFSECDFPEDYRAIREGLFPQIARGDELKEKAGPLLRRG</sequence>
<protein>
    <recommendedName>
        <fullName evidence="1">MobA-like NTP transferase domain-containing protein</fullName>
    </recommendedName>
</protein>
<organism evidence="2 3">
    <name type="scientific">Streptomyces acidiscabies</name>
    <dbReference type="NCBI Taxonomy" id="42234"/>
    <lineage>
        <taxon>Bacteria</taxon>
        <taxon>Bacillati</taxon>
        <taxon>Actinomycetota</taxon>
        <taxon>Actinomycetes</taxon>
        <taxon>Kitasatosporales</taxon>
        <taxon>Streptomycetaceae</taxon>
        <taxon>Streptomyces</taxon>
    </lineage>
</organism>
<dbReference type="Gene3D" id="3.90.550.10">
    <property type="entry name" value="Spore Coat Polysaccharide Biosynthesis Protein SpsA, Chain A"/>
    <property type="match status" value="1"/>
</dbReference>
<evidence type="ECO:0000259" key="1">
    <source>
        <dbReference type="Pfam" id="PF12804"/>
    </source>
</evidence>
<dbReference type="PATRIC" id="fig|42234.21.peg.2053"/>
<gene>
    <name evidence="2" type="ORF">IQ63_09960</name>
</gene>
<dbReference type="InterPro" id="IPR025877">
    <property type="entry name" value="MobA-like_NTP_Trfase"/>
</dbReference>
<evidence type="ECO:0000313" key="3">
    <source>
        <dbReference type="Proteomes" id="UP000037151"/>
    </source>
</evidence>
<name>A0A0L0KGH1_9ACTN</name>
<evidence type="ECO:0000313" key="2">
    <source>
        <dbReference type="EMBL" id="KND37242.1"/>
    </source>
</evidence>
<dbReference type="RefSeq" id="WP_050370316.1">
    <property type="nucleotide sequence ID" value="NZ_KQ257813.1"/>
</dbReference>
<dbReference type="Pfam" id="PF12804">
    <property type="entry name" value="NTP_transf_3"/>
    <property type="match status" value="1"/>
</dbReference>
<dbReference type="EMBL" id="JPPY01000068">
    <property type="protein sequence ID" value="KND37242.1"/>
    <property type="molecule type" value="Genomic_DNA"/>
</dbReference>
<comment type="caution">
    <text evidence="2">The sequence shown here is derived from an EMBL/GenBank/DDBJ whole genome shotgun (WGS) entry which is preliminary data.</text>
</comment>
<dbReference type="SUPFAM" id="SSF53448">
    <property type="entry name" value="Nucleotide-diphospho-sugar transferases"/>
    <property type="match status" value="1"/>
</dbReference>
<dbReference type="GO" id="GO:0016779">
    <property type="term" value="F:nucleotidyltransferase activity"/>
    <property type="evidence" value="ECO:0007669"/>
    <property type="project" value="UniProtKB-ARBA"/>
</dbReference>
<dbReference type="NCBIfam" id="NF038362">
    <property type="entry name" value="Sden_1164_fam"/>
    <property type="match status" value="1"/>
</dbReference>